<dbReference type="PANTHER" id="PTHR48111:SF21">
    <property type="entry name" value="DNA-BINDING DUAL MASTER TRANSCRIPTIONAL REGULATOR RPAA"/>
    <property type="match status" value="1"/>
</dbReference>
<evidence type="ECO:0000256" key="1">
    <source>
        <dbReference type="ARBA" id="ARBA00022553"/>
    </source>
</evidence>
<dbReference type="Gene3D" id="3.40.50.2300">
    <property type="match status" value="1"/>
</dbReference>
<feature type="modified residue" description="4-aspartylphosphate" evidence="6">
    <location>
        <position position="51"/>
    </location>
</feature>
<dbReference type="Pfam" id="PF00486">
    <property type="entry name" value="Trans_reg_C"/>
    <property type="match status" value="1"/>
</dbReference>
<evidence type="ECO:0000256" key="7">
    <source>
        <dbReference type="PROSITE-ProRule" id="PRU01091"/>
    </source>
</evidence>
<dbReference type="InterPro" id="IPR016032">
    <property type="entry name" value="Sig_transdc_resp-reg_C-effctor"/>
</dbReference>
<dbReference type="PANTHER" id="PTHR48111">
    <property type="entry name" value="REGULATOR OF RPOS"/>
    <property type="match status" value="1"/>
</dbReference>
<reference evidence="11" key="1">
    <citation type="journal article" date="2019" name="Int. J. Syst. Evol. Microbiol.">
        <title>The Global Catalogue of Microorganisms (GCM) 10K type strain sequencing project: providing services to taxonomists for standard genome sequencing and annotation.</title>
        <authorList>
            <consortium name="The Broad Institute Genomics Platform"/>
            <consortium name="The Broad Institute Genome Sequencing Center for Infectious Disease"/>
            <person name="Wu L."/>
            <person name="Ma J."/>
        </authorList>
    </citation>
    <scope>NUCLEOTIDE SEQUENCE [LARGE SCALE GENOMIC DNA]</scope>
    <source>
        <strain evidence="11">CGMCC 1.12942</strain>
    </source>
</reference>
<evidence type="ECO:0000313" key="11">
    <source>
        <dbReference type="Proteomes" id="UP001596500"/>
    </source>
</evidence>
<feature type="domain" description="OmpR/PhoB-type" evidence="9">
    <location>
        <begin position="121"/>
        <end position="219"/>
    </location>
</feature>
<keyword evidence="11" id="KW-1185">Reference proteome</keyword>
<evidence type="ECO:0000256" key="4">
    <source>
        <dbReference type="ARBA" id="ARBA00023125"/>
    </source>
</evidence>
<evidence type="ECO:0000256" key="3">
    <source>
        <dbReference type="ARBA" id="ARBA00023015"/>
    </source>
</evidence>
<sequence length="226" mass="26498">MKILVAEDDQSVCDMLQFFLHREGYSPTFVHDGRTALQEAETGTYQLVILDWMLPGLDGLSVCRQVRQTSDVPILLLTARTAETDQIRGLDWGADDYVTKPFSPLALMARIKALLRRSGRQESDSHKRVRVDKETREIWFDGEKIPRLTPKEFALLCLFIDYPRRVFTREELLERIWGFDFYGDERTVDALIKRLRRKLKEPYGDWIQTEWGIGYKFMPDKENPHV</sequence>
<protein>
    <submittedName>
        <fullName evidence="10">Response regulator transcription factor</fullName>
    </submittedName>
</protein>
<name>A0ABW2RJU3_9BACL</name>
<gene>
    <name evidence="10" type="ORF">ACFQNG_08720</name>
</gene>
<keyword evidence="5" id="KW-0804">Transcription</keyword>
<dbReference type="InterPro" id="IPR001867">
    <property type="entry name" value="OmpR/PhoB-type_DNA-bd"/>
</dbReference>
<dbReference type="InterPro" id="IPR036388">
    <property type="entry name" value="WH-like_DNA-bd_sf"/>
</dbReference>
<evidence type="ECO:0000256" key="6">
    <source>
        <dbReference type="PROSITE-ProRule" id="PRU00169"/>
    </source>
</evidence>
<dbReference type="InterPro" id="IPR039420">
    <property type="entry name" value="WalR-like"/>
</dbReference>
<dbReference type="RefSeq" id="WP_379864533.1">
    <property type="nucleotide sequence ID" value="NZ_JBHTBW010000021.1"/>
</dbReference>
<evidence type="ECO:0000259" key="9">
    <source>
        <dbReference type="PROSITE" id="PS51755"/>
    </source>
</evidence>
<dbReference type="CDD" id="cd17574">
    <property type="entry name" value="REC_OmpR"/>
    <property type="match status" value="1"/>
</dbReference>
<proteinExistence type="predicted"/>
<comment type="caution">
    <text evidence="10">The sequence shown here is derived from an EMBL/GenBank/DDBJ whole genome shotgun (WGS) entry which is preliminary data.</text>
</comment>
<dbReference type="Gene3D" id="1.10.10.10">
    <property type="entry name" value="Winged helix-like DNA-binding domain superfamily/Winged helix DNA-binding domain"/>
    <property type="match status" value="1"/>
</dbReference>
<evidence type="ECO:0000256" key="5">
    <source>
        <dbReference type="ARBA" id="ARBA00023163"/>
    </source>
</evidence>
<organism evidence="10 11">
    <name type="scientific">Laceyella putida</name>
    <dbReference type="NCBI Taxonomy" id="110101"/>
    <lineage>
        <taxon>Bacteria</taxon>
        <taxon>Bacillati</taxon>
        <taxon>Bacillota</taxon>
        <taxon>Bacilli</taxon>
        <taxon>Bacillales</taxon>
        <taxon>Thermoactinomycetaceae</taxon>
        <taxon>Laceyella</taxon>
    </lineage>
</organism>
<evidence type="ECO:0000256" key="2">
    <source>
        <dbReference type="ARBA" id="ARBA00023012"/>
    </source>
</evidence>
<dbReference type="SMART" id="SM00448">
    <property type="entry name" value="REC"/>
    <property type="match status" value="1"/>
</dbReference>
<feature type="DNA-binding region" description="OmpR/PhoB-type" evidence="7">
    <location>
        <begin position="121"/>
        <end position="219"/>
    </location>
</feature>
<keyword evidence="1 6" id="KW-0597">Phosphoprotein</keyword>
<evidence type="ECO:0000259" key="8">
    <source>
        <dbReference type="PROSITE" id="PS50110"/>
    </source>
</evidence>
<accession>A0ABW2RJU3</accession>
<dbReference type="SMART" id="SM00862">
    <property type="entry name" value="Trans_reg_C"/>
    <property type="match status" value="1"/>
</dbReference>
<dbReference type="CDD" id="cd00383">
    <property type="entry name" value="trans_reg_C"/>
    <property type="match status" value="1"/>
</dbReference>
<dbReference type="PROSITE" id="PS51755">
    <property type="entry name" value="OMPR_PHOB"/>
    <property type="match status" value="1"/>
</dbReference>
<keyword evidence="2" id="KW-0902">Two-component regulatory system</keyword>
<dbReference type="SUPFAM" id="SSF46894">
    <property type="entry name" value="C-terminal effector domain of the bipartite response regulators"/>
    <property type="match status" value="1"/>
</dbReference>
<feature type="domain" description="Response regulatory" evidence="8">
    <location>
        <begin position="2"/>
        <end position="115"/>
    </location>
</feature>
<evidence type="ECO:0000313" key="10">
    <source>
        <dbReference type="EMBL" id="MFC7441239.1"/>
    </source>
</evidence>
<keyword evidence="3" id="KW-0805">Transcription regulation</keyword>
<dbReference type="Gene3D" id="6.10.250.690">
    <property type="match status" value="1"/>
</dbReference>
<dbReference type="Pfam" id="PF00072">
    <property type="entry name" value="Response_reg"/>
    <property type="match status" value="1"/>
</dbReference>
<dbReference type="InterPro" id="IPR001789">
    <property type="entry name" value="Sig_transdc_resp-reg_receiver"/>
</dbReference>
<dbReference type="PROSITE" id="PS50110">
    <property type="entry name" value="RESPONSE_REGULATORY"/>
    <property type="match status" value="1"/>
</dbReference>
<dbReference type="InterPro" id="IPR011006">
    <property type="entry name" value="CheY-like_superfamily"/>
</dbReference>
<dbReference type="Proteomes" id="UP001596500">
    <property type="component" value="Unassembled WGS sequence"/>
</dbReference>
<dbReference type="EMBL" id="JBHTBW010000021">
    <property type="protein sequence ID" value="MFC7441239.1"/>
    <property type="molecule type" value="Genomic_DNA"/>
</dbReference>
<keyword evidence="4 7" id="KW-0238">DNA-binding</keyword>
<dbReference type="SUPFAM" id="SSF52172">
    <property type="entry name" value="CheY-like"/>
    <property type="match status" value="1"/>
</dbReference>